<gene>
    <name evidence="7" type="ordered locus">Bache_1494</name>
</gene>
<dbReference type="Pfam" id="PF12833">
    <property type="entry name" value="HTH_18"/>
    <property type="match status" value="1"/>
</dbReference>
<dbReference type="Proteomes" id="UP000008630">
    <property type="component" value="Chromosome"/>
</dbReference>
<keyword evidence="3" id="KW-0804">Transcription</keyword>
<organism evidence="7 8">
    <name type="scientific">Bacteroides helcogenes (strain ATCC 35417 / DSM 20613 / JCM 6297 / CCUG 15421 / P 36-108)</name>
    <dbReference type="NCBI Taxonomy" id="693979"/>
    <lineage>
        <taxon>Bacteria</taxon>
        <taxon>Pseudomonadati</taxon>
        <taxon>Bacteroidota</taxon>
        <taxon>Bacteroidia</taxon>
        <taxon>Bacteroidales</taxon>
        <taxon>Bacteroidaceae</taxon>
        <taxon>Bacteroides</taxon>
    </lineage>
</organism>
<protein>
    <submittedName>
        <fullName evidence="7">Transcriptional regulator, AraC family</fullName>
    </submittedName>
</protein>
<dbReference type="PROSITE" id="PS01124">
    <property type="entry name" value="HTH_ARAC_FAMILY_2"/>
    <property type="match status" value="1"/>
</dbReference>
<reference evidence="7 8" key="2">
    <citation type="journal article" date="2011" name="Stand. Genomic Sci.">
        <title>Complete genome sequence of Bacteroides helcogenes type strain (P 36-108).</title>
        <authorList>
            <person name="Pati A."/>
            <person name="Gronow S."/>
            <person name="Zeytun A."/>
            <person name="Lapidus A."/>
            <person name="Nolan M."/>
            <person name="Hammon N."/>
            <person name="Deshpande S."/>
            <person name="Cheng J.F."/>
            <person name="Tapia R."/>
            <person name="Han C."/>
            <person name="Goodwin L."/>
            <person name="Pitluck S."/>
            <person name="Liolios K."/>
            <person name="Pagani I."/>
            <person name="Ivanova N."/>
            <person name="Mavromatis K."/>
            <person name="Chen A."/>
            <person name="Palaniappan K."/>
            <person name="Land M."/>
            <person name="Hauser L."/>
            <person name="Chang Y.J."/>
            <person name="Jeffries C.D."/>
            <person name="Detter J.C."/>
            <person name="Brambilla E."/>
            <person name="Rohde M."/>
            <person name="Goker M."/>
            <person name="Woyke T."/>
            <person name="Bristow J."/>
            <person name="Eisen J.A."/>
            <person name="Markowitz V."/>
            <person name="Hugenholtz P."/>
            <person name="Kyrpides N.C."/>
            <person name="Klenk H.P."/>
            <person name="Lucas S."/>
        </authorList>
    </citation>
    <scope>NUCLEOTIDE SEQUENCE [LARGE SCALE GENOMIC DNA]</scope>
    <source>
        <strain evidence="8">ATCC 35417 / DSM 20613 / JCM 6297 / CCUG 15421 / P 36-108</strain>
    </source>
</reference>
<dbReference type="AlphaFoldDB" id="E6SVN8"/>
<sequence>MFFLQNRIMNKLLIYLIMLLAALLNSCGRKPATTMPDKGNDSIYTRSSIYRISQSDPERALALVDTAEMLNLLRTNHSSLEIMKSIIHFNGLGQPKIARYYSLKAYEDAELRKDTLAYMTNLINLIVFCHDSGDFAGCIRYSSEGIEFIHRSGRFKDEEGNLVMHIGMSQHALGMDKEAKDNMMRGIAICREAVDREVCWSNVQHLLYTMGETMSELGEMGDWQQAATMIPDLLKTNALHEQLESEAPEGNIDMYRFYTYAQCMEIYQHLGNRKLADEYYRKCCSTGFVNSPEGLGFIVRYLLWIEDYPLALHNIQIAKRAFLQNQSNEISLNKLLVNEVEALTGLGRYKEAADVSHQIIALKDTLFKRQQRDDAQELAVIYESGEKDRQIQKEQNEKRLLAVLVMVVIVALGAVVYHSRRMHRRNVSLVRSVQEGIACRDELLQKEEECLAYKAQTEMQEKQLEELMHPHEDNPPSPDATEAETEGTKRSEESEASESGEQLRWVLHEIAVRRLYLQPGITTKTMQEELHVPASLFGECFKEQTGRNFSEHINSLRMDYAAKMLTEYPNYTVDAIAKMCGIDSRQHFHRLFSEHLGITPSVFRKSHIMPDNDGATK</sequence>
<feature type="domain" description="HTH araC/xylS-type" evidence="6">
    <location>
        <begin position="501"/>
        <end position="606"/>
    </location>
</feature>
<dbReference type="GO" id="GO:0003700">
    <property type="term" value="F:DNA-binding transcription factor activity"/>
    <property type="evidence" value="ECO:0007669"/>
    <property type="project" value="InterPro"/>
</dbReference>
<accession>E6SVN8</accession>
<reference key="1">
    <citation type="submission" date="2010-11" db="EMBL/GenBank/DDBJ databases">
        <title>The complete genome of Bacteroides helcogenes P 36-108.</title>
        <authorList>
            <consortium name="US DOE Joint Genome Institute (JGI-PGF)"/>
            <person name="Lucas S."/>
            <person name="Copeland A."/>
            <person name="Lapidus A."/>
            <person name="Bruce D."/>
            <person name="Goodwin L."/>
            <person name="Pitluck S."/>
            <person name="Kyrpides N."/>
            <person name="Mavromatis K."/>
            <person name="Ivanova N."/>
            <person name="Zeytun A."/>
            <person name="Brettin T."/>
            <person name="Detter J.C."/>
            <person name="Tapia R."/>
            <person name="Han C."/>
            <person name="Land M."/>
            <person name="Hauser L."/>
            <person name="Markowitz V."/>
            <person name="Cheng J.-F."/>
            <person name="Hugenholtz P."/>
            <person name="Woyke T."/>
            <person name="Wu D."/>
            <person name="Gronow S."/>
            <person name="Wellnitz S."/>
            <person name="Brambilla E."/>
            <person name="Klenk H.-P."/>
            <person name="Eisen J.A."/>
        </authorList>
    </citation>
    <scope>NUCLEOTIDE SEQUENCE</scope>
    <source>
        <strain>P 36-108</strain>
    </source>
</reference>
<evidence type="ECO:0000256" key="5">
    <source>
        <dbReference type="SAM" id="Phobius"/>
    </source>
</evidence>
<dbReference type="EMBL" id="CP002352">
    <property type="protein sequence ID" value="ADV43499.1"/>
    <property type="molecule type" value="Genomic_DNA"/>
</dbReference>
<feature type="region of interest" description="Disordered" evidence="4">
    <location>
        <begin position="469"/>
        <end position="501"/>
    </location>
</feature>
<evidence type="ECO:0000256" key="3">
    <source>
        <dbReference type="ARBA" id="ARBA00023163"/>
    </source>
</evidence>
<dbReference type="Gene3D" id="1.10.10.60">
    <property type="entry name" value="Homeodomain-like"/>
    <property type="match status" value="2"/>
</dbReference>
<dbReference type="SMART" id="SM00342">
    <property type="entry name" value="HTH_ARAC"/>
    <property type="match status" value="1"/>
</dbReference>
<proteinExistence type="predicted"/>
<dbReference type="Gene3D" id="1.25.40.10">
    <property type="entry name" value="Tetratricopeptide repeat domain"/>
    <property type="match status" value="1"/>
</dbReference>
<keyword evidence="5" id="KW-0812">Transmembrane</keyword>
<keyword evidence="1" id="KW-0805">Transcription regulation</keyword>
<evidence type="ECO:0000313" key="8">
    <source>
        <dbReference type="Proteomes" id="UP000008630"/>
    </source>
</evidence>
<dbReference type="SUPFAM" id="SSF46689">
    <property type="entry name" value="Homeodomain-like"/>
    <property type="match status" value="1"/>
</dbReference>
<keyword evidence="8" id="KW-1185">Reference proteome</keyword>
<evidence type="ECO:0000313" key="7">
    <source>
        <dbReference type="EMBL" id="ADV43499.1"/>
    </source>
</evidence>
<dbReference type="KEGG" id="bhl:Bache_1494"/>
<evidence type="ECO:0000256" key="1">
    <source>
        <dbReference type="ARBA" id="ARBA00023015"/>
    </source>
</evidence>
<evidence type="ECO:0000256" key="4">
    <source>
        <dbReference type="SAM" id="MobiDB-lite"/>
    </source>
</evidence>
<name>E6SVN8_BACT6</name>
<evidence type="ECO:0000259" key="6">
    <source>
        <dbReference type="PROSITE" id="PS01124"/>
    </source>
</evidence>
<dbReference type="GO" id="GO:0043565">
    <property type="term" value="F:sequence-specific DNA binding"/>
    <property type="evidence" value="ECO:0007669"/>
    <property type="project" value="InterPro"/>
</dbReference>
<dbReference type="PANTHER" id="PTHR43280">
    <property type="entry name" value="ARAC-FAMILY TRANSCRIPTIONAL REGULATOR"/>
    <property type="match status" value="1"/>
</dbReference>
<dbReference type="eggNOG" id="COG2207">
    <property type="taxonomic scope" value="Bacteria"/>
</dbReference>
<dbReference type="InterPro" id="IPR011990">
    <property type="entry name" value="TPR-like_helical_dom_sf"/>
</dbReference>
<keyword evidence="5" id="KW-0472">Membrane</keyword>
<dbReference type="STRING" id="693979.Bache_1494"/>
<keyword evidence="2" id="KW-0238">DNA-binding</keyword>
<dbReference type="HOGENOM" id="CLU_031356_0_0_10"/>
<dbReference type="InterPro" id="IPR018060">
    <property type="entry name" value="HTH_AraC"/>
</dbReference>
<feature type="transmembrane region" description="Helical" evidence="5">
    <location>
        <begin position="400"/>
        <end position="417"/>
    </location>
</feature>
<dbReference type="PANTHER" id="PTHR43280:SF34">
    <property type="entry name" value="ARAC-FAMILY TRANSCRIPTIONAL REGULATOR"/>
    <property type="match status" value="1"/>
</dbReference>
<dbReference type="InterPro" id="IPR009057">
    <property type="entry name" value="Homeodomain-like_sf"/>
</dbReference>
<keyword evidence="5" id="KW-1133">Transmembrane helix</keyword>
<evidence type="ECO:0000256" key="2">
    <source>
        <dbReference type="ARBA" id="ARBA00023125"/>
    </source>
</evidence>